<keyword evidence="2" id="KW-1185">Reference proteome</keyword>
<comment type="caution">
    <text evidence="1">The sequence shown here is derived from an EMBL/GenBank/DDBJ whole genome shotgun (WGS) entry which is preliminary data.</text>
</comment>
<reference evidence="1" key="1">
    <citation type="submission" date="2023-04" db="EMBL/GenBank/DDBJ databases">
        <title>Ambrosiozyma monospora NBRC 10751.</title>
        <authorList>
            <person name="Ichikawa N."/>
            <person name="Sato H."/>
            <person name="Tonouchi N."/>
        </authorList>
    </citation>
    <scope>NUCLEOTIDE SEQUENCE</scope>
    <source>
        <strain evidence="1">NBRC 10751</strain>
    </source>
</reference>
<dbReference type="EMBL" id="BSXS01006973">
    <property type="protein sequence ID" value="GME86719.1"/>
    <property type="molecule type" value="Genomic_DNA"/>
</dbReference>
<evidence type="ECO:0000313" key="2">
    <source>
        <dbReference type="Proteomes" id="UP001165064"/>
    </source>
</evidence>
<gene>
    <name evidence="1" type="ORF">Amon02_000807100</name>
</gene>
<evidence type="ECO:0000313" key="1">
    <source>
        <dbReference type="EMBL" id="GME86719.1"/>
    </source>
</evidence>
<name>A0ACB5TDD2_AMBMO</name>
<proteinExistence type="predicted"/>
<sequence>MAIPDLKLSISKIYGTSSQNCSQFVTQGDLIAYTASAGVVVCKLKTSSNTSSSTPSQTTIISDEANTKATDLPATLDTSSNNVSDNSQHIIQWQKFFCANSMLVDKETVTGPTSMPVLLDYTSERVIETDKFGFPLKGEPDIITREATIQTNDDPLKSPIATSYTQALSDSSTPPRAAGPTLRIRKDDFSTVGSPASAA</sequence>
<protein>
    <submittedName>
        <fullName evidence="1">Unnamed protein product</fullName>
    </submittedName>
</protein>
<organism evidence="1 2">
    <name type="scientific">Ambrosiozyma monospora</name>
    <name type="common">Yeast</name>
    <name type="synonym">Endomycopsis monosporus</name>
    <dbReference type="NCBI Taxonomy" id="43982"/>
    <lineage>
        <taxon>Eukaryota</taxon>
        <taxon>Fungi</taxon>
        <taxon>Dikarya</taxon>
        <taxon>Ascomycota</taxon>
        <taxon>Saccharomycotina</taxon>
        <taxon>Pichiomycetes</taxon>
        <taxon>Pichiales</taxon>
        <taxon>Pichiaceae</taxon>
        <taxon>Ambrosiozyma</taxon>
    </lineage>
</organism>
<accession>A0ACB5TDD2</accession>
<dbReference type="Proteomes" id="UP001165064">
    <property type="component" value="Unassembled WGS sequence"/>
</dbReference>